<accession>A0A0J1CM72</accession>
<protein>
    <submittedName>
        <fullName evidence="1">Uncharacterized protein</fullName>
    </submittedName>
</protein>
<evidence type="ECO:0000313" key="1">
    <source>
        <dbReference type="EMBL" id="KLU21516.1"/>
    </source>
</evidence>
<organism evidence="1 2">
    <name type="scientific">Caballeronia mineralivorans PML1(12)</name>
    <dbReference type="NCBI Taxonomy" id="908627"/>
    <lineage>
        <taxon>Bacteria</taxon>
        <taxon>Pseudomonadati</taxon>
        <taxon>Pseudomonadota</taxon>
        <taxon>Betaproteobacteria</taxon>
        <taxon>Burkholderiales</taxon>
        <taxon>Burkholderiaceae</taxon>
        <taxon>Caballeronia</taxon>
    </lineage>
</organism>
<evidence type="ECO:0000313" key="2">
    <source>
        <dbReference type="Proteomes" id="UP000035963"/>
    </source>
</evidence>
<dbReference type="EMBL" id="AEJF01000214">
    <property type="protein sequence ID" value="KLU21516.1"/>
    <property type="molecule type" value="Genomic_DNA"/>
</dbReference>
<dbReference type="PATRIC" id="fig|908627.4.peg.7988"/>
<name>A0A0J1CM72_9BURK</name>
<dbReference type="AlphaFoldDB" id="A0A0J1CM72"/>
<proteinExistence type="predicted"/>
<gene>
    <name evidence="1" type="ORF">EOS_35715</name>
</gene>
<keyword evidence="2" id="KW-1185">Reference proteome</keyword>
<comment type="caution">
    <text evidence="1">The sequence shown here is derived from an EMBL/GenBank/DDBJ whole genome shotgun (WGS) entry which is preliminary data.</text>
</comment>
<dbReference type="Proteomes" id="UP000035963">
    <property type="component" value="Unassembled WGS sequence"/>
</dbReference>
<reference evidence="1 2" key="1">
    <citation type="journal article" date="2015" name="Genome Announc.">
        <title>Draft Genome Sequence of Burkholderia sp. Strain PML1(12), an Ectomycorrhizosphere-Inhabiting Bacterium with Effective Mineral-Weathering Ability.</title>
        <authorList>
            <person name="Uroz S."/>
            <person name="Oger P."/>
        </authorList>
    </citation>
    <scope>NUCLEOTIDE SEQUENCE [LARGE SCALE GENOMIC DNA]</scope>
    <source>
        <strain evidence="2">PML1(12)</strain>
    </source>
</reference>
<sequence>MQARMLIQIKNLVVTVRRCHISIMKRHKKCDMGLFPPSMFFIGWRTCGQISATVRSERNVLVLGEIRNIEADIW</sequence>